<keyword evidence="4 7" id="KW-1133">Transmembrane helix</keyword>
<evidence type="ECO:0000313" key="9">
    <source>
        <dbReference type="EMBL" id="SEG22291.1"/>
    </source>
</evidence>
<evidence type="ECO:0000256" key="3">
    <source>
        <dbReference type="ARBA" id="ARBA00022692"/>
    </source>
</evidence>
<keyword evidence="6" id="KW-0813">Transport</keyword>
<keyword evidence="5 7" id="KW-0472">Membrane</keyword>
<evidence type="ECO:0000259" key="8">
    <source>
        <dbReference type="Pfam" id="PF01618"/>
    </source>
</evidence>
<evidence type="ECO:0000313" key="10">
    <source>
        <dbReference type="Proteomes" id="UP000236728"/>
    </source>
</evidence>
<accession>A0A1H5YE19</accession>
<dbReference type="PANTHER" id="PTHR30625">
    <property type="entry name" value="PROTEIN TOLQ"/>
    <property type="match status" value="1"/>
</dbReference>
<reference evidence="9 10" key="1">
    <citation type="submission" date="2016-10" db="EMBL/GenBank/DDBJ databases">
        <authorList>
            <person name="de Groot N.N."/>
        </authorList>
    </citation>
    <scope>NUCLEOTIDE SEQUENCE [LARGE SCALE GENOMIC DNA]</scope>
    <source>
        <strain evidence="9 10">DSM 22489</strain>
    </source>
</reference>
<dbReference type="AlphaFoldDB" id="A0A1H5YE19"/>
<sequence length="249" mass="26758">MILAHLSTVSHQALSALAMFQDDAAPQVGFSPMQMWASMNWPARAIVIILFIMSIWSLAVMIDRALYFSAARSQSREFAPKVAGALKEGRLDEAIKVADRSKKSHLAEVVTAGLTEFRSFGSGGAITEEQIESSQRALERTESIVHAKLKKGLGGLATIGSTAPFIGLLGTVMGILRAFQQIATAKSQGIATVAGGISEALVTTALGLFVAIPAVMAFNYFTQKVEAFDVEMDNSSSELVDYFIKQSHR</sequence>
<name>A0A1H5YE19_9BACT</name>
<keyword evidence="3 7" id="KW-0812">Transmembrane</keyword>
<dbReference type="Proteomes" id="UP000236728">
    <property type="component" value="Unassembled WGS sequence"/>
</dbReference>
<evidence type="ECO:0000256" key="7">
    <source>
        <dbReference type="SAM" id="Phobius"/>
    </source>
</evidence>
<evidence type="ECO:0000256" key="4">
    <source>
        <dbReference type="ARBA" id="ARBA00022989"/>
    </source>
</evidence>
<dbReference type="GO" id="GO:0005886">
    <property type="term" value="C:plasma membrane"/>
    <property type="evidence" value="ECO:0007669"/>
    <property type="project" value="UniProtKB-SubCell"/>
</dbReference>
<feature type="domain" description="MotA/TolQ/ExbB proton channel" evidence="8">
    <location>
        <begin position="103"/>
        <end position="233"/>
    </location>
</feature>
<evidence type="ECO:0000256" key="2">
    <source>
        <dbReference type="ARBA" id="ARBA00022475"/>
    </source>
</evidence>
<dbReference type="InterPro" id="IPR002898">
    <property type="entry name" value="MotA_ExbB_proton_chnl"/>
</dbReference>
<comment type="subcellular location">
    <subcellularLocation>
        <location evidence="1">Cell membrane</location>
        <topology evidence="1">Multi-pass membrane protein</topology>
    </subcellularLocation>
    <subcellularLocation>
        <location evidence="6">Membrane</location>
        <topology evidence="6">Multi-pass membrane protein</topology>
    </subcellularLocation>
</comment>
<comment type="similarity">
    <text evidence="6">Belongs to the exbB/tolQ family.</text>
</comment>
<feature type="transmembrane region" description="Helical" evidence="7">
    <location>
        <begin position="200"/>
        <end position="222"/>
    </location>
</feature>
<evidence type="ECO:0000256" key="1">
    <source>
        <dbReference type="ARBA" id="ARBA00004651"/>
    </source>
</evidence>
<dbReference type="GO" id="GO:0017038">
    <property type="term" value="P:protein import"/>
    <property type="evidence" value="ECO:0007669"/>
    <property type="project" value="TreeGrafter"/>
</dbReference>
<protein>
    <submittedName>
        <fullName evidence="9">Outer membrane transport energization protein ExbB</fullName>
    </submittedName>
</protein>
<dbReference type="RefSeq" id="WP_103933129.1">
    <property type="nucleotide sequence ID" value="NZ_FNVA01000003.1"/>
</dbReference>
<organism evidence="9 10">
    <name type="scientific">Bryocella elongata</name>
    <dbReference type="NCBI Taxonomy" id="863522"/>
    <lineage>
        <taxon>Bacteria</taxon>
        <taxon>Pseudomonadati</taxon>
        <taxon>Acidobacteriota</taxon>
        <taxon>Terriglobia</taxon>
        <taxon>Terriglobales</taxon>
        <taxon>Acidobacteriaceae</taxon>
        <taxon>Bryocella</taxon>
    </lineage>
</organism>
<evidence type="ECO:0000256" key="6">
    <source>
        <dbReference type="RuleBase" id="RU004057"/>
    </source>
</evidence>
<proteinExistence type="inferred from homology"/>
<feature type="transmembrane region" description="Helical" evidence="7">
    <location>
        <begin position="42"/>
        <end position="62"/>
    </location>
</feature>
<feature type="transmembrane region" description="Helical" evidence="7">
    <location>
        <begin position="156"/>
        <end position="180"/>
    </location>
</feature>
<dbReference type="InterPro" id="IPR050790">
    <property type="entry name" value="ExbB/TolQ_transport"/>
</dbReference>
<gene>
    <name evidence="9" type="ORF">SAMN05421819_2262</name>
</gene>
<dbReference type="PANTHER" id="PTHR30625:SF3">
    <property type="entry name" value="TOL-PAL SYSTEM PROTEIN TOLQ"/>
    <property type="match status" value="1"/>
</dbReference>
<dbReference type="EMBL" id="FNVA01000003">
    <property type="protein sequence ID" value="SEG22291.1"/>
    <property type="molecule type" value="Genomic_DNA"/>
</dbReference>
<evidence type="ECO:0000256" key="5">
    <source>
        <dbReference type="ARBA" id="ARBA00023136"/>
    </source>
</evidence>
<keyword evidence="2" id="KW-1003">Cell membrane</keyword>
<keyword evidence="10" id="KW-1185">Reference proteome</keyword>
<keyword evidence="6" id="KW-0653">Protein transport</keyword>
<dbReference type="OrthoDB" id="9805133at2"/>
<dbReference type="Pfam" id="PF01618">
    <property type="entry name" value="MotA_ExbB"/>
    <property type="match status" value="1"/>
</dbReference>